<dbReference type="Pfam" id="PF01977">
    <property type="entry name" value="UbiD"/>
    <property type="match status" value="1"/>
</dbReference>
<dbReference type="OrthoDB" id="9809841at2"/>
<name>A0A347W7G6_9HELI</name>
<keyword evidence="6" id="KW-1185">Reference proteome</keyword>
<feature type="compositionally biased region" description="Low complexity" evidence="1">
    <location>
        <begin position="45"/>
        <end position="61"/>
    </location>
</feature>
<reference evidence="5 6" key="1">
    <citation type="journal article" date="2014" name="Genome Announc.">
        <title>Draft genome sequences of eight enterohepatic helicobacter species isolated from both laboratory and wild rodents.</title>
        <authorList>
            <person name="Sheh A."/>
            <person name="Shen Z."/>
            <person name="Fox J.G."/>
        </authorList>
    </citation>
    <scope>NUCLEOTIDE SEQUENCE [LARGE SCALE GENOMIC DNA]</scope>
    <source>
        <strain evidence="5 6">MIT 97-6194</strain>
    </source>
</reference>
<evidence type="ECO:0000259" key="3">
    <source>
        <dbReference type="Pfam" id="PF20696"/>
    </source>
</evidence>
<comment type="caution">
    <text evidence="5">The sequence shown here is derived from an EMBL/GenBank/DDBJ whole genome shotgun (WGS) entry which is preliminary data.</text>
</comment>
<feature type="domain" description="3-octaprenyl-4-hydroxybenzoate carboxy-lyase-like Rift-related" evidence="2">
    <location>
        <begin position="113"/>
        <end position="266"/>
    </location>
</feature>
<dbReference type="EMBL" id="QBIU01000002">
    <property type="protein sequence ID" value="MWV70415.1"/>
    <property type="molecule type" value="Genomic_DNA"/>
</dbReference>
<dbReference type="AlphaFoldDB" id="A0A347W7G6"/>
<feature type="compositionally biased region" description="Polar residues" evidence="1">
    <location>
        <begin position="1"/>
        <end position="34"/>
    </location>
</feature>
<dbReference type="SUPFAM" id="SSF50475">
    <property type="entry name" value="FMN-binding split barrel"/>
    <property type="match status" value="1"/>
</dbReference>
<feature type="region of interest" description="Disordered" evidence="1">
    <location>
        <begin position="1"/>
        <end position="120"/>
    </location>
</feature>
<dbReference type="Pfam" id="PF20696">
    <property type="entry name" value="UbiD_C"/>
    <property type="match status" value="1"/>
</dbReference>
<dbReference type="Proteomes" id="UP000477070">
    <property type="component" value="Unassembled WGS sequence"/>
</dbReference>
<accession>A0A347W7G6</accession>
<feature type="compositionally biased region" description="Polar residues" evidence="1">
    <location>
        <begin position="94"/>
        <end position="119"/>
    </location>
</feature>
<dbReference type="InterPro" id="IPR002830">
    <property type="entry name" value="UbiD"/>
</dbReference>
<evidence type="ECO:0000313" key="6">
    <source>
        <dbReference type="Proteomes" id="UP000029714"/>
    </source>
</evidence>
<dbReference type="EMBL" id="JRMP02000016">
    <property type="protein sequence ID" value="TLD93012.1"/>
    <property type="molecule type" value="Genomic_DNA"/>
</dbReference>
<proteinExistence type="predicted"/>
<dbReference type="InterPro" id="IPR048304">
    <property type="entry name" value="UbiD_Rift_dom"/>
</dbReference>
<dbReference type="GO" id="GO:0006744">
    <property type="term" value="P:ubiquinone biosynthetic process"/>
    <property type="evidence" value="ECO:0007669"/>
    <property type="project" value="TreeGrafter"/>
</dbReference>
<dbReference type="PANTHER" id="PTHR30108:SF17">
    <property type="entry name" value="FERULIC ACID DECARBOXYLASE 1"/>
    <property type="match status" value="1"/>
</dbReference>
<dbReference type="Proteomes" id="UP000029714">
    <property type="component" value="Unassembled WGS sequence"/>
</dbReference>
<dbReference type="PANTHER" id="PTHR30108">
    <property type="entry name" value="3-OCTAPRENYL-4-HYDROXYBENZOATE CARBOXY-LYASE-RELATED"/>
    <property type="match status" value="1"/>
</dbReference>
<dbReference type="GO" id="GO:0008694">
    <property type="term" value="F:4-hydroxy-3-polyprenylbenzoate decarboxylase activity"/>
    <property type="evidence" value="ECO:0007669"/>
    <property type="project" value="TreeGrafter"/>
</dbReference>
<dbReference type="GO" id="GO:0005829">
    <property type="term" value="C:cytosol"/>
    <property type="evidence" value="ECO:0007669"/>
    <property type="project" value="TreeGrafter"/>
</dbReference>
<dbReference type="Gene3D" id="3.40.1670.10">
    <property type="entry name" value="UbiD C-terminal domain-like"/>
    <property type="match status" value="1"/>
</dbReference>
<evidence type="ECO:0000259" key="2">
    <source>
        <dbReference type="Pfam" id="PF01977"/>
    </source>
</evidence>
<gene>
    <name evidence="4" type="ORF">DCO61_10525</name>
    <name evidence="5" type="ORF">LS64_009230</name>
</gene>
<reference evidence="5" key="3">
    <citation type="submission" date="2018-04" db="EMBL/GenBank/DDBJ databases">
        <authorList>
            <person name="Sheh A."/>
            <person name="Shen Z."/>
            <person name="Mannion A.J."/>
            <person name="Fox J.G."/>
        </authorList>
    </citation>
    <scope>NUCLEOTIDE SEQUENCE</scope>
    <source>
        <strain evidence="5">MIT 97-6194</strain>
    </source>
</reference>
<feature type="domain" description="3-octaprenyl-4-hydroxybenzoate carboxy-lyase-like C-terminal" evidence="3">
    <location>
        <begin position="272"/>
        <end position="395"/>
    </location>
</feature>
<evidence type="ECO:0000313" key="4">
    <source>
        <dbReference type="EMBL" id="MWV70415.1"/>
    </source>
</evidence>
<reference evidence="5 6" key="2">
    <citation type="journal article" date="2016" name="Infect. Immun.">
        <title>Helicobacter saguini, a Novel Helicobacter Isolated from Cotton-Top Tamarins with Ulcerative Colitis, Has Proinflammatory Properties and Induces Typhlocolitis and Dysplasia in Gnotobiotic IL-10-/- Mice.</title>
        <authorList>
            <person name="Shen Z."/>
            <person name="Mannion A."/>
            <person name="Whary M.T."/>
            <person name="Muthupalani S."/>
            <person name="Sheh A."/>
            <person name="Feng Y."/>
            <person name="Gong G."/>
            <person name="Vandamme P."/>
            <person name="Holcombe H.R."/>
            <person name="Paster B.J."/>
            <person name="Fox J.G."/>
        </authorList>
    </citation>
    <scope>NUCLEOTIDE SEQUENCE [LARGE SCALE GENOMIC DNA]</scope>
    <source>
        <strain evidence="5 6">MIT 97-6194</strain>
    </source>
</reference>
<organism evidence="5 6">
    <name type="scientific">Helicobacter saguini</name>
    <dbReference type="NCBI Taxonomy" id="1548018"/>
    <lineage>
        <taxon>Bacteria</taxon>
        <taxon>Pseudomonadati</taxon>
        <taxon>Campylobacterota</taxon>
        <taxon>Epsilonproteobacteria</taxon>
        <taxon>Campylobacterales</taxon>
        <taxon>Helicobacteraceae</taxon>
        <taxon>Helicobacter</taxon>
    </lineage>
</organism>
<reference evidence="4 7" key="4">
    <citation type="submission" date="2019-12" db="EMBL/GenBank/DDBJ databases">
        <title>Multi-Generational Helicobacter saguini Isolates.</title>
        <authorList>
            <person name="Mannion A."/>
            <person name="Shen Z."/>
            <person name="Fox J.G."/>
        </authorList>
    </citation>
    <scope>NUCLEOTIDE SEQUENCE [LARGE SCALE GENOMIC DNA]</scope>
    <source>
        <strain evidence="4">16-048</strain>
        <strain evidence="7">16-048 (F4)</strain>
    </source>
</reference>
<dbReference type="SUPFAM" id="SSF143968">
    <property type="entry name" value="UbiD C-terminal domain-like"/>
    <property type="match status" value="1"/>
</dbReference>
<dbReference type="InterPro" id="IPR049381">
    <property type="entry name" value="UbiD-like_C"/>
</dbReference>
<sequence length="553" mass="62651">MGQVYTRSYSNSPRADSINFSESKNADSKNIQNLDSKDFIESTKITNDIEPTPITPPNINIRQGGGNSPKQDSIESKNADSKNSQGISPFESALHSTENKSQIQRAKSNENTESPSNNVGMYRLQVKSKNELLMHWQIHKDATHFFHEYKRHGKKMPVSIAIGGDPLYIWCAQAPMPPKMFELMLYGLIRGKNPRLVKCITNELDVPHDSDIVIEGYVDTNNFAPEGKFGDHTGFYTPIEPYPVLKVTAITMKRKPVYLATVVGKPPLEDKYFGYMTERVFLPLLQTSVHGLLDYSMPENGVFHNLILARIRHDYPAESLQIMHAFFGLGQLSFVKHAIFLGVDAPSIHNNYKILTDYILDRICVKNLYITQGICDALDHASEQYAVSGKLGIDACGAALEFDFMQIDSKDLLSKMQEIASEIQDVRIYKHKNPIVIAKVCKKDKPILHYAREFANALKNYAQFFIFIDSNELHNDYMLIWRIVNSIDVSRDLKIIESKCAFLDATSKGALENYNKEYPKDVLCTKEVIESLRAKGLIEDIDSNFLEKFGILE</sequence>
<dbReference type="NCBIfam" id="TIGR00148">
    <property type="entry name" value="UbiD family decarboxylase"/>
    <property type="match status" value="1"/>
</dbReference>
<evidence type="ECO:0000313" key="7">
    <source>
        <dbReference type="Proteomes" id="UP000477070"/>
    </source>
</evidence>
<evidence type="ECO:0000256" key="1">
    <source>
        <dbReference type="SAM" id="MobiDB-lite"/>
    </source>
</evidence>
<evidence type="ECO:0000313" key="5">
    <source>
        <dbReference type="EMBL" id="TLD93012.1"/>
    </source>
</evidence>
<protein>
    <submittedName>
        <fullName evidence="5">UbiD family decarboxylase</fullName>
    </submittedName>
</protein>